<dbReference type="AlphaFoldDB" id="A0A7S0IH51"/>
<dbReference type="InterPro" id="IPR039753">
    <property type="entry name" value="RG7MT1"/>
</dbReference>
<evidence type="ECO:0000256" key="9">
    <source>
        <dbReference type="ARBA" id="ARBA00044712"/>
    </source>
</evidence>
<evidence type="ECO:0000256" key="1">
    <source>
        <dbReference type="ARBA" id="ARBA00004123"/>
    </source>
</evidence>
<feature type="region of interest" description="Disordered" evidence="13">
    <location>
        <begin position="280"/>
        <end position="300"/>
    </location>
</feature>
<feature type="site" description="mRNA cap binding" evidence="12">
    <location>
        <position position="334"/>
    </location>
</feature>
<dbReference type="GO" id="GO:0004482">
    <property type="term" value="F:mRNA 5'-cap (guanine-N7-)-methyltransferase activity"/>
    <property type="evidence" value="ECO:0007669"/>
    <property type="project" value="UniProtKB-EC"/>
</dbReference>
<evidence type="ECO:0000256" key="11">
    <source>
        <dbReference type="PIRSR" id="PIRSR028762-1"/>
    </source>
</evidence>
<feature type="site" description="mRNA cap binding" evidence="12">
    <location>
        <position position="79"/>
    </location>
</feature>
<evidence type="ECO:0000256" key="8">
    <source>
        <dbReference type="ARBA" id="ARBA00023242"/>
    </source>
</evidence>
<keyword evidence="3 10" id="KW-0507">mRNA processing</keyword>
<dbReference type="SUPFAM" id="SSF53335">
    <property type="entry name" value="S-adenosyl-L-methionine-dependent methyltransferases"/>
    <property type="match status" value="1"/>
</dbReference>
<accession>A0A7S0IH51</accession>
<evidence type="ECO:0000256" key="10">
    <source>
        <dbReference type="PIRNR" id="PIRNR028762"/>
    </source>
</evidence>
<feature type="binding site" evidence="12">
    <location>
        <begin position="54"/>
        <end position="55"/>
    </location>
    <ligand>
        <name>mRNA</name>
        <dbReference type="ChEBI" id="CHEBI:33699"/>
    </ligand>
</feature>
<reference evidence="15" key="1">
    <citation type="submission" date="2021-01" db="EMBL/GenBank/DDBJ databases">
        <authorList>
            <person name="Corre E."/>
            <person name="Pelletier E."/>
            <person name="Niang G."/>
            <person name="Scheremetjew M."/>
            <person name="Finn R."/>
            <person name="Kale V."/>
            <person name="Holt S."/>
            <person name="Cochrane G."/>
            <person name="Meng A."/>
            <person name="Brown T."/>
            <person name="Cohen L."/>
        </authorList>
    </citation>
    <scope>NUCLEOTIDE SEQUENCE</scope>
    <source>
        <strain evidence="15">CCMP1723</strain>
    </source>
</reference>
<evidence type="ECO:0000256" key="7">
    <source>
        <dbReference type="ARBA" id="ARBA00023042"/>
    </source>
</evidence>
<dbReference type="InterPro" id="IPR004971">
    <property type="entry name" value="mRNA_G-N7_MeTrfase_dom"/>
</dbReference>
<keyword evidence="5 10" id="KW-0949">S-adenosyl-L-methionine</keyword>
<dbReference type="PANTHER" id="PTHR12189:SF2">
    <property type="entry name" value="MRNA CAP GUANINE-N7 METHYLTRANSFERASE"/>
    <property type="match status" value="1"/>
</dbReference>
<feature type="binding site" evidence="11">
    <location>
        <position position="148"/>
    </location>
    <ligand>
        <name>S-adenosyl-L-methionine</name>
        <dbReference type="ChEBI" id="CHEBI:59789"/>
    </ligand>
</feature>
<feature type="binding site" evidence="11">
    <location>
        <position position="153"/>
    </location>
    <ligand>
        <name>S-adenosyl-L-methionine</name>
        <dbReference type="ChEBI" id="CHEBI:59789"/>
    </ligand>
</feature>
<comment type="subcellular location">
    <subcellularLocation>
        <location evidence="1 10">Nucleus</location>
    </subcellularLocation>
</comment>
<protein>
    <recommendedName>
        <fullName evidence="10">mRNA cap guanine-N(7) methyltransferase</fullName>
        <ecNumber evidence="10">2.1.1.56</ecNumber>
    </recommendedName>
    <alternativeName>
        <fullName evidence="10">mRNA (guanine-N(7))-methyltransferase</fullName>
    </alternativeName>
    <alternativeName>
        <fullName evidence="10">mRNA cap methyltransferase</fullName>
    </alternativeName>
</protein>
<proteinExistence type="inferred from homology"/>
<feature type="site" description="mRNA cap binding" evidence="12">
    <location>
        <position position="85"/>
    </location>
</feature>
<evidence type="ECO:0000313" key="15">
    <source>
        <dbReference type="EMBL" id="CAD8521368.1"/>
    </source>
</evidence>
<feature type="site" description="mRNA cap binding" evidence="12">
    <location>
        <position position="152"/>
    </location>
</feature>
<dbReference type="PIRSF" id="PIRSF028762">
    <property type="entry name" value="ABD1"/>
    <property type="match status" value="1"/>
</dbReference>
<keyword evidence="4 10" id="KW-0808">Transferase</keyword>
<dbReference type="EMBL" id="HBEQ01010928">
    <property type="protein sequence ID" value="CAD8521368.1"/>
    <property type="molecule type" value="Transcribed_RNA"/>
</dbReference>
<evidence type="ECO:0000256" key="3">
    <source>
        <dbReference type="ARBA" id="ARBA00022664"/>
    </source>
</evidence>
<evidence type="ECO:0000259" key="14">
    <source>
        <dbReference type="PROSITE" id="PS51562"/>
    </source>
</evidence>
<dbReference type="EC" id="2.1.1.56" evidence="10"/>
<evidence type="ECO:0000256" key="12">
    <source>
        <dbReference type="PIRSR" id="PIRSR028762-2"/>
    </source>
</evidence>
<evidence type="ECO:0000256" key="5">
    <source>
        <dbReference type="ARBA" id="ARBA00022691"/>
    </source>
</evidence>
<dbReference type="Pfam" id="PF03291">
    <property type="entry name" value="mRNA_G-N7_MeTrfase"/>
    <property type="match status" value="1"/>
</dbReference>
<feature type="site" description="mRNA cap binding" evidence="12">
    <location>
        <position position="242"/>
    </location>
</feature>
<feature type="site" description="mRNA cap binding" evidence="12">
    <location>
        <position position="111"/>
    </location>
</feature>
<keyword evidence="7 10" id="KW-0506">mRNA capping</keyword>
<dbReference type="Gene3D" id="3.40.50.150">
    <property type="entry name" value="Vaccinia Virus protein VP39"/>
    <property type="match status" value="1"/>
</dbReference>
<feature type="domain" description="MRNA cap 0 methyltransferase" evidence="14">
    <location>
        <begin position="45"/>
        <end position="342"/>
    </location>
</feature>
<evidence type="ECO:0000256" key="4">
    <source>
        <dbReference type="ARBA" id="ARBA00022679"/>
    </source>
</evidence>
<feature type="binding site" evidence="11">
    <location>
        <position position="58"/>
    </location>
    <ligand>
        <name>S-adenosyl-L-methionine</name>
        <dbReference type="ChEBI" id="CHEBI:59789"/>
    </ligand>
</feature>
<comment type="catalytic activity">
    <reaction evidence="9">
        <text>a 5'-end (5'-triphosphoguanosine)-ribonucleoside in mRNA + S-adenosyl-L-methionine = a 5'-end (N(7)-methyl 5'-triphosphoguanosine)-ribonucleoside in mRNA + S-adenosyl-L-homocysteine</text>
        <dbReference type="Rhea" id="RHEA:67008"/>
        <dbReference type="Rhea" id="RHEA-COMP:17166"/>
        <dbReference type="Rhea" id="RHEA-COMP:17167"/>
        <dbReference type="ChEBI" id="CHEBI:57856"/>
        <dbReference type="ChEBI" id="CHEBI:59789"/>
        <dbReference type="ChEBI" id="CHEBI:156461"/>
        <dbReference type="ChEBI" id="CHEBI:167617"/>
        <dbReference type="EC" id="2.1.1.56"/>
    </reaction>
</comment>
<comment type="similarity">
    <text evidence="10">Belongs to the class I-like SAM-binding methyltransferase superfamily. mRNA cap 0 methyltransferase family.</text>
</comment>
<dbReference type="GO" id="GO:0005634">
    <property type="term" value="C:nucleus"/>
    <property type="evidence" value="ECO:0007669"/>
    <property type="project" value="UniProtKB-SubCell"/>
</dbReference>
<feature type="binding site" evidence="11">
    <location>
        <position position="98"/>
    </location>
    <ligand>
        <name>S-adenosyl-L-methionine</name>
        <dbReference type="ChEBI" id="CHEBI:59789"/>
    </ligand>
</feature>
<dbReference type="PROSITE" id="PS51562">
    <property type="entry name" value="RNA_CAP0_MT"/>
    <property type="match status" value="1"/>
</dbReference>
<name>A0A7S0IH51_MICPS</name>
<feature type="binding site" evidence="11">
    <location>
        <position position="76"/>
    </location>
    <ligand>
        <name>S-adenosyl-L-methionine</name>
        <dbReference type="ChEBI" id="CHEBI:59789"/>
    </ligand>
</feature>
<keyword evidence="6 10" id="KW-0694">RNA-binding</keyword>
<dbReference type="InterPro" id="IPR016899">
    <property type="entry name" value="mRNA_G-N7_MeTrfase_euk"/>
</dbReference>
<evidence type="ECO:0000256" key="2">
    <source>
        <dbReference type="ARBA" id="ARBA00022603"/>
    </source>
</evidence>
<keyword evidence="8 10" id="KW-0539">Nucleus</keyword>
<sequence>MPDALDLGAPGMTDKRKRDDTLAAHNVALHYSGRENQSVGQRQQSPIYHLRCLNNWVKSMLINAYVREKDRVLDFACGKGGDLTKYRKARVGTYTGVDIALESVRRDAVGRYNGGNYPFPAKFIAGDAFTADLTQHLPVKSYDVVSSQFAIHYSWSTETRARRALRNVSQMLRPGGHFIGTTVDSDVLVRKLRATDGMTFGNSIVEVTFDDRFKRKTFDAERGPFGLRYAFTLRDAVTACHEWMVPRRAFAELAEEYGLELVEWRNFHDFVHDKLGVGADDGSDVDGTPGPAPRPGEVHGGTRAARALWRSSMGGAGVGDETLGEDEWEAAHLYAAFAFRKAGDATAAAAAVLNRPDPGKAEAVRGGDVLVLEGAA</sequence>
<dbReference type="GO" id="GO:0003723">
    <property type="term" value="F:RNA binding"/>
    <property type="evidence" value="ECO:0007669"/>
    <property type="project" value="UniProtKB-KW"/>
</dbReference>
<evidence type="ECO:0000256" key="6">
    <source>
        <dbReference type="ARBA" id="ARBA00022884"/>
    </source>
</evidence>
<dbReference type="InterPro" id="IPR029063">
    <property type="entry name" value="SAM-dependent_MTases_sf"/>
</dbReference>
<gene>
    <name evidence="15" type="ORF">MCOM1403_LOCUS8798</name>
</gene>
<organism evidence="15">
    <name type="scientific">Micromonas pusilla</name>
    <name type="common">Picoplanktonic green alga</name>
    <name type="synonym">Chromulina pusilla</name>
    <dbReference type="NCBI Taxonomy" id="38833"/>
    <lineage>
        <taxon>Eukaryota</taxon>
        <taxon>Viridiplantae</taxon>
        <taxon>Chlorophyta</taxon>
        <taxon>Mamiellophyceae</taxon>
        <taxon>Mamiellales</taxon>
        <taxon>Mamiellaceae</taxon>
        <taxon>Micromonas</taxon>
    </lineage>
</organism>
<keyword evidence="2 10" id="KW-0489">Methyltransferase</keyword>
<dbReference type="CDD" id="cd02440">
    <property type="entry name" value="AdoMet_MTases"/>
    <property type="match status" value="1"/>
</dbReference>
<feature type="binding site" evidence="11">
    <location>
        <position position="127"/>
    </location>
    <ligand>
        <name>S-adenosyl-L-methionine</name>
        <dbReference type="ChEBI" id="CHEBI:59789"/>
    </ligand>
</feature>
<dbReference type="PANTHER" id="PTHR12189">
    <property type="entry name" value="MRNA GUANINE-7- METHYLTRANSFERASE"/>
    <property type="match status" value="1"/>
</dbReference>
<evidence type="ECO:0000256" key="13">
    <source>
        <dbReference type="SAM" id="MobiDB-lite"/>
    </source>
</evidence>